<dbReference type="InterPro" id="IPR015943">
    <property type="entry name" value="WD40/YVTN_repeat-like_dom_sf"/>
</dbReference>
<dbReference type="PANTHER" id="PTHR34512">
    <property type="entry name" value="CELL SURFACE PROTEIN"/>
    <property type="match status" value="1"/>
</dbReference>
<evidence type="ECO:0000259" key="3">
    <source>
        <dbReference type="Pfam" id="PF13360"/>
    </source>
</evidence>
<dbReference type="Gene3D" id="2.130.10.10">
    <property type="entry name" value="YVTN repeat-like/Quinoprotein amine dehydrogenase"/>
    <property type="match status" value="2"/>
</dbReference>
<reference evidence="4 5" key="2">
    <citation type="submission" date="2019-01" db="EMBL/GenBank/DDBJ databases">
        <title>Tautonia sociabilis, a novel thermotolerant planctomycete of Isosphaeraceae family, isolated from a 4000 m deep subterranean habitat.</title>
        <authorList>
            <person name="Kovaleva O.L."/>
            <person name="Elcheninov A.G."/>
            <person name="Van Heerden E."/>
            <person name="Toshchakov S.V."/>
            <person name="Novikov A."/>
            <person name="Bonch-Osmolovskaya E.A."/>
            <person name="Kublanov I.V."/>
        </authorList>
    </citation>
    <scope>NUCLEOTIDE SEQUENCE [LARGE SCALE GENOMIC DNA]</scope>
    <source>
        <strain evidence="4 5">GM2012</strain>
    </source>
</reference>
<protein>
    <recommendedName>
        <fullName evidence="3">Pyrrolo-quinoline quinone repeat domain-containing protein</fullName>
    </recommendedName>
</protein>
<evidence type="ECO:0000256" key="2">
    <source>
        <dbReference type="SAM" id="SignalP"/>
    </source>
</evidence>
<dbReference type="InterPro" id="IPR002372">
    <property type="entry name" value="PQQ_rpt_dom"/>
</dbReference>
<feature type="chain" id="PRO_5019514458" description="Pyrrolo-quinoline quinone repeat domain-containing protein" evidence="2">
    <location>
        <begin position="24"/>
        <end position="672"/>
    </location>
</feature>
<evidence type="ECO:0000256" key="1">
    <source>
        <dbReference type="SAM" id="MobiDB-lite"/>
    </source>
</evidence>
<dbReference type="InterPro" id="IPR011047">
    <property type="entry name" value="Quinoprotein_ADH-like_sf"/>
</dbReference>
<feature type="domain" description="Pyrrolo-quinoline quinone repeat" evidence="3">
    <location>
        <begin position="35"/>
        <end position="97"/>
    </location>
</feature>
<comment type="caution">
    <text evidence="4">The sequence shown here is derived from an EMBL/GenBank/DDBJ whole genome shotgun (WGS) entry which is preliminary data.</text>
</comment>
<dbReference type="Pfam" id="PF13360">
    <property type="entry name" value="PQQ_2"/>
    <property type="match status" value="2"/>
</dbReference>
<feature type="region of interest" description="Disordered" evidence="1">
    <location>
        <begin position="623"/>
        <end position="672"/>
    </location>
</feature>
<dbReference type="AlphaFoldDB" id="A0A432MNE7"/>
<evidence type="ECO:0000313" key="4">
    <source>
        <dbReference type="EMBL" id="RUL88964.1"/>
    </source>
</evidence>
<proteinExistence type="predicted"/>
<dbReference type="Gene3D" id="2.40.10.480">
    <property type="match status" value="1"/>
</dbReference>
<dbReference type="SMART" id="SM00564">
    <property type="entry name" value="PQQ"/>
    <property type="match status" value="4"/>
</dbReference>
<name>A0A432MNE7_9BACT</name>
<feature type="signal peptide" evidence="2">
    <location>
        <begin position="1"/>
        <end position="23"/>
    </location>
</feature>
<dbReference type="Proteomes" id="UP000280296">
    <property type="component" value="Unassembled WGS sequence"/>
</dbReference>
<dbReference type="EMBL" id="RYZH01000006">
    <property type="protein sequence ID" value="RUL88964.1"/>
    <property type="molecule type" value="Genomic_DNA"/>
</dbReference>
<keyword evidence="5" id="KW-1185">Reference proteome</keyword>
<dbReference type="OrthoDB" id="273000at2"/>
<feature type="domain" description="Pyrrolo-quinoline quinone repeat" evidence="3">
    <location>
        <begin position="220"/>
        <end position="286"/>
    </location>
</feature>
<evidence type="ECO:0000313" key="5">
    <source>
        <dbReference type="Proteomes" id="UP000280296"/>
    </source>
</evidence>
<reference evidence="4 5" key="1">
    <citation type="submission" date="2018-12" db="EMBL/GenBank/DDBJ databases">
        <authorList>
            <person name="Toschakov S.V."/>
        </authorList>
    </citation>
    <scope>NUCLEOTIDE SEQUENCE [LARGE SCALE GENOMIC DNA]</scope>
    <source>
        <strain evidence="4 5">GM2012</strain>
    </source>
</reference>
<gene>
    <name evidence="4" type="ORF">TsocGM_05060</name>
</gene>
<dbReference type="PANTHER" id="PTHR34512:SF30">
    <property type="entry name" value="OUTER MEMBRANE PROTEIN ASSEMBLY FACTOR BAMB"/>
    <property type="match status" value="1"/>
</dbReference>
<accession>A0A432MNE7</accession>
<organism evidence="4 5">
    <name type="scientific">Tautonia sociabilis</name>
    <dbReference type="NCBI Taxonomy" id="2080755"/>
    <lineage>
        <taxon>Bacteria</taxon>
        <taxon>Pseudomonadati</taxon>
        <taxon>Planctomycetota</taxon>
        <taxon>Planctomycetia</taxon>
        <taxon>Isosphaerales</taxon>
        <taxon>Isosphaeraceae</taxon>
        <taxon>Tautonia</taxon>
    </lineage>
</organism>
<sequence>MIRRLTLAWAALGALAWAVPADGQNTISDIALPDRAALGRIGLERNWFTAVPLQAGLEQLDHLSLSADGELLFAQTTDALLYCLDAETGRLIWSADIGPAGGSAQDVGVYAEPPSLQLIPSFGTRDELPSEGRFLVVIARSTRPSPDGGDPQEVLNFRVFDADGTLALDTTEDDYPDAYRKMADLKDRLRPLWGNADLPLNERKRIVSQVTDAIGYSPASQVFAINGNFLYALDRATGRQVWAQRMEANASSPVAATLDLVIVGLVNGKLIAYSLVSTREERFRRQSGPPGGFAWNFATNGAITAEPIPTQFVVAFASNGGKLYVSQIDPPAILYRTHPIGQLFASMGTFGTGPDSRLIVPSMNGNLYGFRLFLFALNPETGRYDRPETPWVFPTGTSISAQPLVGGGDVTVTRLVRVEEAQTFTGTDLREYSRNVTRVVEQEETIAMAPAVYVLNDAGLLFAVDPETGTPMPNWSEPIPIPGTEREQVDPRTGLRYPVPGTAQLALDPATGEPALRPKGVQTGANRILALSPTRIYLKTEYGDLAVVSRDSGELVAGPSETFGRLGLDLRGFSLAVTNDVHDRIYLATATGTLICLREPSPSPDVVYTGPIPLRAASERPFGFLRDDSTEDSQTPPPVPVPVRPQAEEPAEDDNPFDFGFGALPARPRRIR</sequence>
<dbReference type="InterPro" id="IPR018391">
    <property type="entry name" value="PQQ_b-propeller_rpt"/>
</dbReference>
<dbReference type="SUPFAM" id="SSF50998">
    <property type="entry name" value="Quinoprotein alcohol dehydrogenase-like"/>
    <property type="match status" value="1"/>
</dbReference>
<dbReference type="RefSeq" id="WP_126724216.1">
    <property type="nucleotide sequence ID" value="NZ_RYZH01000006.1"/>
</dbReference>
<feature type="region of interest" description="Disordered" evidence="1">
    <location>
        <begin position="472"/>
        <end position="491"/>
    </location>
</feature>
<keyword evidence="2" id="KW-0732">Signal</keyword>